<keyword evidence="1" id="KW-0732">Signal</keyword>
<protein>
    <submittedName>
        <fullName evidence="2">Carbohydrate-binding family V/XII</fullName>
    </submittedName>
</protein>
<dbReference type="Proteomes" id="UP000075238">
    <property type="component" value="Chromosome 1"/>
</dbReference>
<proteinExistence type="predicted"/>
<dbReference type="OrthoDB" id="102964at2"/>
<keyword evidence="3" id="KW-1185">Reference proteome</keyword>
<dbReference type="EMBL" id="CP014844">
    <property type="protein sequence ID" value="AMR79976.1"/>
    <property type="molecule type" value="Genomic_DNA"/>
</dbReference>
<evidence type="ECO:0000256" key="1">
    <source>
        <dbReference type="SAM" id="SignalP"/>
    </source>
</evidence>
<dbReference type="AlphaFoldDB" id="A0A142JPG4"/>
<accession>A0A142JPG4</accession>
<evidence type="ECO:0000313" key="3">
    <source>
        <dbReference type="Proteomes" id="UP000075238"/>
    </source>
</evidence>
<gene>
    <name evidence="2" type="ORF">A2G96_20620</name>
</gene>
<organism evidence="2 3">
    <name type="scientific">Cupriavidus nantongensis</name>
    <dbReference type="NCBI Taxonomy" id="1796606"/>
    <lineage>
        <taxon>Bacteria</taxon>
        <taxon>Pseudomonadati</taxon>
        <taxon>Pseudomonadota</taxon>
        <taxon>Betaproteobacteria</taxon>
        <taxon>Burkholderiales</taxon>
        <taxon>Burkholderiaceae</taxon>
        <taxon>Cupriavidus</taxon>
    </lineage>
</organism>
<sequence>MSFRINRTSKQTSALVAAAWLALAPLAAQAATPAKPPSAAAATAAAPLTWPRSFDAATDHVELYQPQIETWEGNRLSGRAAVAVGDKAGTPTYGVVHFSATGDIDKPSGLVQLSRITVDSVEVPTQPDAADRVRQVLVSRLPANGLTVPLDQLQASYAVSQQLAKAGRVAVRNDAPQILFATTPTLLVLVDGEPAWRAVPGTSYERALNSRALLLRAPDGELWLKAAGYWYRSESAGGAWEVMTTVPKALETAAGKAAAGIKPDAMLPADGKRPARAPAILFATQPTELVVTSGAPQMAPVSGVSLLTMTNADHAVFVDPAANQYYVLVSGRWFRAPMLTGPWQYVPGSQLPADFARIPPTDPKANVLVSVPGTPQAREAEIAATIPQTATVSRSKASLTVAYDGAPRFVPITGTSLSYAVNTGTPVIEVDGSHYYAVANGVWFTAPAPTGPWQVATEVPSAIYTIPPTSPVYYVTYVRIYAVTPQTVVVGYTPGYMGVVVSADGTVVYGTGYVYPPYVGAVYYGYPVTYGYGAGFGIGMAEGFAFGFAAGAFWGAASPYWGPYWWGGPYNWNYVNVNQANFYGRWGQGTVTHAQGWNAWTGTEWRGTAGAGYNPATGARYQGSRGAAFNPYSGNYAAGRQGSFANPSTGREGAARGGVAGNTYTGDYAAGRQAAGYNAQTGRVGAAEAGIAGNTQTGQHSGGSRGFVANPGKDNAVVWNNGNVYAGHDGSVYQHTDSGWQKHTPGGWEPVQPGNDATARLEQQRQAREIGQQRLQGSAHAWQGRGFVGGAGAGFGGRAGGFRGGGFHGGFRR</sequence>
<evidence type="ECO:0000313" key="2">
    <source>
        <dbReference type="EMBL" id="AMR79976.1"/>
    </source>
</evidence>
<reference evidence="2 3" key="1">
    <citation type="submission" date="2016-03" db="EMBL/GenBank/DDBJ databases">
        <title>Complete genome sequence of a novel chlorpyrifos degrading bacterium, Cupriavidus nantongensis sp. X1.</title>
        <authorList>
            <person name="Fang L."/>
        </authorList>
    </citation>
    <scope>NUCLEOTIDE SEQUENCE [LARGE SCALE GENOMIC DNA]</scope>
    <source>
        <strain evidence="2 3">X1</strain>
    </source>
</reference>
<feature type="chain" id="PRO_5007498508" evidence="1">
    <location>
        <begin position="31"/>
        <end position="813"/>
    </location>
</feature>
<name>A0A142JPG4_9BURK</name>
<feature type="signal peptide" evidence="1">
    <location>
        <begin position="1"/>
        <end position="30"/>
    </location>
</feature>
<dbReference type="KEGG" id="cnan:A2G96_20620"/>
<dbReference type="STRING" id="1796606.A2G96_20620"/>
<dbReference type="RefSeq" id="WP_062801885.1">
    <property type="nucleotide sequence ID" value="NZ_CP014844.1"/>
</dbReference>